<proteinExistence type="predicted"/>
<dbReference type="Proteomes" id="UP000627292">
    <property type="component" value="Unassembled WGS sequence"/>
</dbReference>
<dbReference type="AlphaFoldDB" id="A0A917MYP0"/>
<dbReference type="RefSeq" id="WP_188958079.1">
    <property type="nucleotide sequence ID" value="NZ_BMIB01000006.1"/>
</dbReference>
<evidence type="ECO:0000259" key="1">
    <source>
        <dbReference type="Pfam" id="PF12697"/>
    </source>
</evidence>
<evidence type="ECO:0000313" key="3">
    <source>
        <dbReference type="Proteomes" id="UP000627292"/>
    </source>
</evidence>
<gene>
    <name evidence="2" type="ORF">GCM10011379_51820</name>
</gene>
<comment type="caution">
    <text evidence="2">The sequence shown here is derived from an EMBL/GenBank/DDBJ whole genome shotgun (WGS) entry which is preliminary data.</text>
</comment>
<dbReference type="Gene3D" id="3.40.50.1820">
    <property type="entry name" value="alpha/beta hydrolase"/>
    <property type="match status" value="1"/>
</dbReference>
<keyword evidence="3" id="KW-1185">Reference proteome</keyword>
<dbReference type="InterPro" id="IPR029058">
    <property type="entry name" value="AB_hydrolase_fold"/>
</dbReference>
<name>A0A917MYP0_9BACT</name>
<feature type="domain" description="AB hydrolase-1" evidence="1">
    <location>
        <begin position="5"/>
        <end position="202"/>
    </location>
</feature>
<dbReference type="SUPFAM" id="SSF53474">
    <property type="entry name" value="alpha/beta-Hydrolases"/>
    <property type="match status" value="1"/>
</dbReference>
<dbReference type="EMBL" id="BMIB01000006">
    <property type="protein sequence ID" value="GGH80644.1"/>
    <property type="molecule type" value="Genomic_DNA"/>
</dbReference>
<evidence type="ECO:0000313" key="2">
    <source>
        <dbReference type="EMBL" id="GGH80644.1"/>
    </source>
</evidence>
<dbReference type="InterPro" id="IPR000073">
    <property type="entry name" value="AB_hydrolase_1"/>
</dbReference>
<reference evidence="2" key="1">
    <citation type="journal article" date="2014" name="Int. J. Syst. Evol. Microbiol.">
        <title>Complete genome sequence of Corynebacterium casei LMG S-19264T (=DSM 44701T), isolated from a smear-ripened cheese.</title>
        <authorList>
            <consortium name="US DOE Joint Genome Institute (JGI-PGF)"/>
            <person name="Walter F."/>
            <person name="Albersmeier A."/>
            <person name="Kalinowski J."/>
            <person name="Ruckert C."/>
        </authorList>
    </citation>
    <scope>NUCLEOTIDE SEQUENCE</scope>
    <source>
        <strain evidence="2">CGMCC 1.15290</strain>
    </source>
</reference>
<sequence>MTTYFISGLGADKRAFDKIELPVGYEAVYLDWVPPLADENLEQYAARFAQKIDASAPFMLVGLSFGGMLAVEISKIKPPRHLVLIATAATRNELPLPYRIAGGLRLDKLLPYKRLTKKPGKFINWLFGPLDEESKEILHSFIKNTNPAFLKWAIGQIARWRNTAHPANLLQIHGSKDKLFPAQFSKATFEMKDGGHFCLFSHCRVINMLLANQLR</sequence>
<accession>A0A917MYP0</accession>
<reference evidence="2" key="2">
    <citation type="submission" date="2020-09" db="EMBL/GenBank/DDBJ databases">
        <authorList>
            <person name="Sun Q."/>
            <person name="Zhou Y."/>
        </authorList>
    </citation>
    <scope>NUCLEOTIDE SEQUENCE</scope>
    <source>
        <strain evidence="2">CGMCC 1.15290</strain>
    </source>
</reference>
<protein>
    <recommendedName>
        <fullName evidence="1">AB hydrolase-1 domain-containing protein</fullName>
    </recommendedName>
</protein>
<organism evidence="2 3">
    <name type="scientific">Filimonas zeae</name>
    <dbReference type="NCBI Taxonomy" id="1737353"/>
    <lineage>
        <taxon>Bacteria</taxon>
        <taxon>Pseudomonadati</taxon>
        <taxon>Bacteroidota</taxon>
        <taxon>Chitinophagia</taxon>
        <taxon>Chitinophagales</taxon>
        <taxon>Chitinophagaceae</taxon>
        <taxon>Filimonas</taxon>
    </lineage>
</organism>
<dbReference type="Pfam" id="PF12697">
    <property type="entry name" value="Abhydrolase_6"/>
    <property type="match status" value="1"/>
</dbReference>